<accession>A0A382IB72</accession>
<reference evidence="1" key="1">
    <citation type="submission" date="2018-05" db="EMBL/GenBank/DDBJ databases">
        <authorList>
            <person name="Lanie J.A."/>
            <person name="Ng W.-L."/>
            <person name="Kazmierczak K.M."/>
            <person name="Andrzejewski T.M."/>
            <person name="Davidsen T.M."/>
            <person name="Wayne K.J."/>
            <person name="Tettelin H."/>
            <person name="Glass J.I."/>
            <person name="Rusch D."/>
            <person name="Podicherti R."/>
            <person name="Tsui H.-C.T."/>
            <person name="Winkler M.E."/>
        </authorList>
    </citation>
    <scope>NUCLEOTIDE SEQUENCE</scope>
</reference>
<dbReference type="AlphaFoldDB" id="A0A382IB72"/>
<sequence length="105" mass="11350">MQIRTAASLLLLTSVAISAPLEVNAQGWEPISIGVHAGYDNRNQQEMLGAQLRIPVLPSGRVELITNTDVTFLKSLKEYQTNFEAVYMLTPGRGGFYGGGGIGLR</sequence>
<gene>
    <name evidence="1" type="ORF">METZ01_LOCUS249479</name>
</gene>
<evidence type="ECO:0000313" key="1">
    <source>
        <dbReference type="EMBL" id="SVB96625.1"/>
    </source>
</evidence>
<organism evidence="1">
    <name type="scientific">marine metagenome</name>
    <dbReference type="NCBI Taxonomy" id="408172"/>
    <lineage>
        <taxon>unclassified sequences</taxon>
        <taxon>metagenomes</taxon>
        <taxon>ecological metagenomes</taxon>
    </lineage>
</organism>
<name>A0A382IB72_9ZZZZ</name>
<protein>
    <submittedName>
        <fullName evidence="1">Uncharacterized protein</fullName>
    </submittedName>
</protein>
<feature type="non-terminal residue" evidence="1">
    <location>
        <position position="105"/>
    </location>
</feature>
<proteinExistence type="predicted"/>
<dbReference type="EMBL" id="UINC01066186">
    <property type="protein sequence ID" value="SVB96625.1"/>
    <property type="molecule type" value="Genomic_DNA"/>
</dbReference>